<feature type="transmembrane region" description="Helical" evidence="9">
    <location>
        <begin position="538"/>
        <end position="562"/>
    </location>
</feature>
<feature type="transmembrane region" description="Helical" evidence="9">
    <location>
        <begin position="574"/>
        <end position="595"/>
    </location>
</feature>
<keyword evidence="2" id="KW-0813">Transport</keyword>
<keyword evidence="5" id="KW-0067">ATP-binding</keyword>
<evidence type="ECO:0000256" key="4">
    <source>
        <dbReference type="ARBA" id="ARBA00022741"/>
    </source>
</evidence>
<dbReference type="InterPro" id="IPR003439">
    <property type="entry name" value="ABC_transporter-like_ATP-bd"/>
</dbReference>
<evidence type="ECO:0000256" key="9">
    <source>
        <dbReference type="SAM" id="Phobius"/>
    </source>
</evidence>
<dbReference type="GO" id="GO:0140359">
    <property type="term" value="F:ABC-type transporter activity"/>
    <property type="evidence" value="ECO:0007669"/>
    <property type="project" value="InterPro"/>
</dbReference>
<evidence type="ECO:0000256" key="7">
    <source>
        <dbReference type="ARBA" id="ARBA00023136"/>
    </source>
</evidence>
<feature type="transmembrane region" description="Helical" evidence="9">
    <location>
        <begin position="496"/>
        <end position="517"/>
    </location>
</feature>
<feature type="transmembrane region" description="Helical" evidence="9">
    <location>
        <begin position="463"/>
        <end position="484"/>
    </location>
</feature>
<dbReference type="SUPFAM" id="SSF52540">
    <property type="entry name" value="P-loop containing nucleoside triphosphate hydrolases"/>
    <property type="match status" value="1"/>
</dbReference>
<dbReference type="GO" id="GO:0016020">
    <property type="term" value="C:membrane"/>
    <property type="evidence" value="ECO:0007669"/>
    <property type="project" value="UniProtKB-SubCell"/>
</dbReference>
<dbReference type="OMA" id="QAKICVV"/>
<keyword evidence="6 9" id="KW-1133">Transmembrane helix</keyword>
<dbReference type="GO" id="GO:0005524">
    <property type="term" value="F:ATP binding"/>
    <property type="evidence" value="ECO:0007669"/>
    <property type="project" value="UniProtKB-KW"/>
</dbReference>
<gene>
    <name evidence="11" type="ORF">ACA1_026860</name>
</gene>
<feature type="transmembrane region" description="Helical" evidence="9">
    <location>
        <begin position="687"/>
        <end position="709"/>
    </location>
</feature>
<dbReference type="InterPro" id="IPR027417">
    <property type="entry name" value="P-loop_NTPase"/>
</dbReference>
<dbReference type="Pfam" id="PF01061">
    <property type="entry name" value="ABC2_membrane"/>
    <property type="match status" value="1"/>
</dbReference>
<sequence length="718" mass="79892">MSSSHSDEERGEARELEDLEAAATSSSEAEEDDAGISPAYNDEKMKGKKKRKSKGESSEEDGSDDEVDGSSGSRDAITQSDVGLRAGTAAKHIPVTLAFKNLFFSVKVRKGKNPFHKKHKKTLLKDLHGELRPGEVTAIMGPSGAGKTTLLNLLAGRVQSGKTKGSLTVNDIPKDHISNRKWSRLSSYVMQDDVMYPLLTPRETFWFSAQLKLPFNERNKKAKVNALIEELGLEKCQKTKIGDAEHRGISGGQRKRVSIGMEMITDPSILFLDEPTSGLDSSTAYSLVEKLQHLAAMGRTIVTTIHQPSTDIFFKFDRLMLLAEGHMVYNGPTKDVVAYFGQLGYKCPKYTNPPSSSADSYISSKEEGEERLKHLISAFRDNHNLPALTEDGGDYADGIKRSGSEPVTRRSTLTKSFIRRRRNNSHETDIDKLKVASGPNFLYRWGLLLIRGSMMQARDPMQIPARLSQALFLSFLVGFLYLQLGDDQRSITDRQGSLFFVTMSMAMGPMMGCLVVFQAERVVFIREHSTGSYSTLTYYLAKVLADIPFLTLVPIVQGTITYWMVGYQAEADKYFIFVAACITITITAHALGLAISAGAPDMNVSMAMAPMIFIPLMLLGGFFLNDDSIPKWLIWAKYFSPFKYGFQILARNELDGLTFTCKPDENCTPTGDAALEDLHLNNDEGSLWASFLFLFMQFFFFHTLAYTFLRLTAGRKKA</sequence>
<dbReference type="InterPro" id="IPR003593">
    <property type="entry name" value="AAA+_ATPase"/>
</dbReference>
<evidence type="ECO:0000256" key="1">
    <source>
        <dbReference type="ARBA" id="ARBA00004141"/>
    </source>
</evidence>
<dbReference type="SMART" id="SM00382">
    <property type="entry name" value="AAA"/>
    <property type="match status" value="1"/>
</dbReference>
<dbReference type="Pfam" id="PF19055">
    <property type="entry name" value="ABC2_membrane_7"/>
    <property type="match status" value="1"/>
</dbReference>
<name>L8HFS4_ACACF</name>
<dbReference type="Pfam" id="PF00005">
    <property type="entry name" value="ABC_tran"/>
    <property type="match status" value="1"/>
</dbReference>
<dbReference type="Proteomes" id="UP000011083">
    <property type="component" value="Unassembled WGS sequence"/>
</dbReference>
<dbReference type="InterPro" id="IPR043926">
    <property type="entry name" value="ABCG_dom"/>
</dbReference>
<evidence type="ECO:0000256" key="3">
    <source>
        <dbReference type="ARBA" id="ARBA00022692"/>
    </source>
</evidence>
<dbReference type="EMBL" id="KB007827">
    <property type="protein sequence ID" value="ELR24389.1"/>
    <property type="molecule type" value="Genomic_DNA"/>
</dbReference>
<dbReference type="PROSITE" id="PS50893">
    <property type="entry name" value="ABC_TRANSPORTER_2"/>
    <property type="match status" value="1"/>
</dbReference>
<evidence type="ECO:0000256" key="8">
    <source>
        <dbReference type="SAM" id="MobiDB-lite"/>
    </source>
</evidence>
<dbReference type="InterPro" id="IPR017871">
    <property type="entry name" value="ABC_transporter-like_CS"/>
</dbReference>
<dbReference type="InterPro" id="IPR013525">
    <property type="entry name" value="ABC2_TM"/>
</dbReference>
<feature type="domain" description="ABC transporter" evidence="10">
    <location>
        <begin position="97"/>
        <end position="349"/>
    </location>
</feature>
<comment type="subcellular location">
    <subcellularLocation>
        <location evidence="1">Membrane</location>
        <topology evidence="1">Multi-pass membrane protein</topology>
    </subcellularLocation>
</comment>
<organism evidence="11 12">
    <name type="scientific">Acanthamoeba castellanii (strain ATCC 30010 / Neff)</name>
    <dbReference type="NCBI Taxonomy" id="1257118"/>
    <lineage>
        <taxon>Eukaryota</taxon>
        <taxon>Amoebozoa</taxon>
        <taxon>Discosea</taxon>
        <taxon>Longamoebia</taxon>
        <taxon>Centramoebida</taxon>
        <taxon>Acanthamoebidae</taxon>
        <taxon>Acanthamoeba</taxon>
    </lineage>
</organism>
<dbReference type="InterPro" id="IPR050352">
    <property type="entry name" value="ABCG_transporters"/>
</dbReference>
<evidence type="ECO:0000256" key="2">
    <source>
        <dbReference type="ARBA" id="ARBA00022448"/>
    </source>
</evidence>
<dbReference type="PROSITE" id="PS00211">
    <property type="entry name" value="ABC_TRANSPORTER_1"/>
    <property type="match status" value="1"/>
</dbReference>
<feature type="transmembrane region" description="Helical" evidence="9">
    <location>
        <begin position="607"/>
        <end position="624"/>
    </location>
</feature>
<evidence type="ECO:0000313" key="12">
    <source>
        <dbReference type="Proteomes" id="UP000011083"/>
    </source>
</evidence>
<dbReference type="VEuPathDB" id="AmoebaDB:ACA1_026860"/>
<keyword evidence="7 9" id="KW-0472">Membrane</keyword>
<evidence type="ECO:0000256" key="5">
    <source>
        <dbReference type="ARBA" id="ARBA00022840"/>
    </source>
</evidence>
<keyword evidence="12" id="KW-1185">Reference proteome</keyword>
<proteinExistence type="predicted"/>
<evidence type="ECO:0000313" key="11">
    <source>
        <dbReference type="EMBL" id="ELR24389.1"/>
    </source>
</evidence>
<evidence type="ECO:0000259" key="10">
    <source>
        <dbReference type="PROSITE" id="PS50893"/>
    </source>
</evidence>
<feature type="region of interest" description="Disordered" evidence="8">
    <location>
        <begin position="1"/>
        <end position="79"/>
    </location>
</feature>
<dbReference type="PANTHER" id="PTHR48041">
    <property type="entry name" value="ABC TRANSPORTER G FAMILY MEMBER 28"/>
    <property type="match status" value="1"/>
</dbReference>
<accession>L8HFS4</accession>
<dbReference type="RefSeq" id="XP_004354485.1">
    <property type="nucleotide sequence ID" value="XM_004354433.1"/>
</dbReference>
<dbReference type="CDD" id="cd03213">
    <property type="entry name" value="ABCG_EPDR"/>
    <property type="match status" value="1"/>
</dbReference>
<protein>
    <submittedName>
        <fullName evidence="11">ABC2 type transporter, putative</fullName>
    </submittedName>
</protein>
<dbReference type="OrthoDB" id="26425at2759"/>
<dbReference type="PANTHER" id="PTHR48041:SF139">
    <property type="entry name" value="PROTEIN SCARLET"/>
    <property type="match status" value="1"/>
</dbReference>
<feature type="compositionally biased region" description="Basic and acidic residues" evidence="8">
    <location>
        <begin position="1"/>
        <end position="16"/>
    </location>
</feature>
<keyword evidence="3 9" id="KW-0812">Transmembrane</keyword>
<dbReference type="GeneID" id="14925410"/>
<evidence type="ECO:0000256" key="6">
    <source>
        <dbReference type="ARBA" id="ARBA00022989"/>
    </source>
</evidence>
<reference evidence="11 12" key="1">
    <citation type="journal article" date="2013" name="Genome Biol.">
        <title>Genome of Acanthamoeba castellanii highlights extensive lateral gene transfer and early evolution of tyrosine kinase signaling.</title>
        <authorList>
            <person name="Clarke M."/>
            <person name="Lohan A.J."/>
            <person name="Liu B."/>
            <person name="Lagkouvardos I."/>
            <person name="Roy S."/>
            <person name="Zafar N."/>
            <person name="Bertelli C."/>
            <person name="Schilde C."/>
            <person name="Kianianmomeni A."/>
            <person name="Burglin T.R."/>
            <person name="Frech C."/>
            <person name="Turcotte B."/>
            <person name="Kopec K.O."/>
            <person name="Synnott J.M."/>
            <person name="Choo C."/>
            <person name="Paponov I."/>
            <person name="Finkler A."/>
            <person name="Soon Heng Tan C."/>
            <person name="Hutchins A.P."/>
            <person name="Weinmeier T."/>
            <person name="Rattei T."/>
            <person name="Chu J.S."/>
            <person name="Gimenez G."/>
            <person name="Irimia M."/>
            <person name="Rigden D.J."/>
            <person name="Fitzpatrick D.A."/>
            <person name="Lorenzo-Morales J."/>
            <person name="Bateman A."/>
            <person name="Chiu C.H."/>
            <person name="Tang P."/>
            <person name="Hegemann P."/>
            <person name="Fromm H."/>
            <person name="Raoult D."/>
            <person name="Greub G."/>
            <person name="Miranda-Saavedra D."/>
            <person name="Chen N."/>
            <person name="Nash P."/>
            <person name="Ginger M.L."/>
            <person name="Horn M."/>
            <person name="Schaap P."/>
            <person name="Caler L."/>
            <person name="Loftus B."/>
        </authorList>
    </citation>
    <scope>NUCLEOTIDE SEQUENCE [LARGE SCALE GENOMIC DNA]</scope>
    <source>
        <strain evidence="11 12">Neff</strain>
    </source>
</reference>
<feature type="compositionally biased region" description="Acidic residues" evidence="8">
    <location>
        <begin position="58"/>
        <end position="68"/>
    </location>
</feature>
<dbReference type="AlphaFoldDB" id="L8HFS4"/>
<dbReference type="KEGG" id="acan:ACA1_026860"/>
<dbReference type="Gene3D" id="3.40.50.300">
    <property type="entry name" value="P-loop containing nucleotide triphosphate hydrolases"/>
    <property type="match status" value="1"/>
</dbReference>
<keyword evidence="4" id="KW-0547">Nucleotide-binding</keyword>
<dbReference type="GO" id="GO:0016887">
    <property type="term" value="F:ATP hydrolysis activity"/>
    <property type="evidence" value="ECO:0007669"/>
    <property type="project" value="InterPro"/>
</dbReference>